<organism evidence="1 2">
    <name type="scientific">Klebsormidium nitens</name>
    <name type="common">Green alga</name>
    <name type="synonym">Ulothrix nitens</name>
    <dbReference type="NCBI Taxonomy" id="105231"/>
    <lineage>
        <taxon>Eukaryota</taxon>
        <taxon>Viridiplantae</taxon>
        <taxon>Streptophyta</taxon>
        <taxon>Klebsormidiophyceae</taxon>
        <taxon>Klebsormidiales</taxon>
        <taxon>Klebsormidiaceae</taxon>
        <taxon>Klebsormidium</taxon>
    </lineage>
</organism>
<dbReference type="OrthoDB" id="1913837at2759"/>
<evidence type="ECO:0000313" key="1">
    <source>
        <dbReference type="EMBL" id="GAQ87765.1"/>
    </source>
</evidence>
<protein>
    <submittedName>
        <fullName evidence="1">Uncharacterized protein</fullName>
    </submittedName>
</protein>
<dbReference type="AlphaFoldDB" id="A0A1Y1I9X5"/>
<dbReference type="OMA" id="NMATHPR"/>
<name>A0A1Y1I9X5_KLENI</name>
<reference evidence="1 2" key="1">
    <citation type="journal article" date="2014" name="Nat. Commun.">
        <title>Klebsormidium flaccidum genome reveals primary factors for plant terrestrial adaptation.</title>
        <authorList>
            <person name="Hori K."/>
            <person name="Maruyama F."/>
            <person name="Fujisawa T."/>
            <person name="Togashi T."/>
            <person name="Yamamoto N."/>
            <person name="Seo M."/>
            <person name="Sato S."/>
            <person name="Yamada T."/>
            <person name="Mori H."/>
            <person name="Tajima N."/>
            <person name="Moriyama T."/>
            <person name="Ikeuchi M."/>
            <person name="Watanabe M."/>
            <person name="Wada H."/>
            <person name="Kobayashi K."/>
            <person name="Saito M."/>
            <person name="Masuda T."/>
            <person name="Sasaki-Sekimoto Y."/>
            <person name="Mashiguchi K."/>
            <person name="Awai K."/>
            <person name="Shimojima M."/>
            <person name="Masuda S."/>
            <person name="Iwai M."/>
            <person name="Nobusawa T."/>
            <person name="Narise T."/>
            <person name="Kondo S."/>
            <person name="Saito H."/>
            <person name="Sato R."/>
            <person name="Murakawa M."/>
            <person name="Ihara Y."/>
            <person name="Oshima-Yamada Y."/>
            <person name="Ohtaka K."/>
            <person name="Satoh M."/>
            <person name="Sonobe K."/>
            <person name="Ishii M."/>
            <person name="Ohtani R."/>
            <person name="Kanamori-Sato M."/>
            <person name="Honoki R."/>
            <person name="Miyazaki D."/>
            <person name="Mochizuki H."/>
            <person name="Umetsu J."/>
            <person name="Higashi K."/>
            <person name="Shibata D."/>
            <person name="Kamiya Y."/>
            <person name="Sato N."/>
            <person name="Nakamura Y."/>
            <person name="Tabata S."/>
            <person name="Ida S."/>
            <person name="Kurokawa K."/>
            <person name="Ohta H."/>
        </authorList>
    </citation>
    <scope>NUCLEOTIDE SEQUENCE [LARGE SCALE GENOMIC DNA]</scope>
    <source>
        <strain evidence="1 2">NIES-2285</strain>
    </source>
</reference>
<proteinExistence type="predicted"/>
<dbReference type="Proteomes" id="UP000054558">
    <property type="component" value="Unassembled WGS sequence"/>
</dbReference>
<dbReference type="EMBL" id="DF237324">
    <property type="protein sequence ID" value="GAQ87765.1"/>
    <property type="molecule type" value="Genomic_DNA"/>
</dbReference>
<sequence length="93" mass="11266">MDHLRQYNNDAAVLNHNVHMATHPGDAARYKMRSKNPLNRWRWQFNNRKHAMQHPVQHQQNKAKWRMNRMNPLYYMKSIKRNLVSAFTCGRHA</sequence>
<gene>
    <name evidence="1" type="ORF">KFL_003750150</name>
</gene>
<keyword evidence="2" id="KW-1185">Reference proteome</keyword>
<evidence type="ECO:0000313" key="2">
    <source>
        <dbReference type="Proteomes" id="UP000054558"/>
    </source>
</evidence>
<accession>A0A1Y1I9X5</accession>